<organism evidence="2 3">
    <name type="scientific">Nocardiopsis endophytica</name>
    <dbReference type="NCBI Taxonomy" id="3018445"/>
    <lineage>
        <taxon>Bacteria</taxon>
        <taxon>Bacillati</taxon>
        <taxon>Actinomycetota</taxon>
        <taxon>Actinomycetes</taxon>
        <taxon>Streptosporangiales</taxon>
        <taxon>Nocardiopsidaceae</taxon>
        <taxon>Nocardiopsis</taxon>
    </lineage>
</organism>
<proteinExistence type="predicted"/>
<sequence>MPTPHPSNPHESTSYLDWVKAHDPSRAEQADTLITRMGSEIRRSWAKPKAAISALERLTRGLPAEHLPRFWETVGHRMLRDAPQQAGSAYSKARAAERSNGHSSSPERLADSAALFARYGGLPAKELSAVQKLLAAELPGDRAHALFVRILEAWAHGGAAPPADLRTRVRASVKAAGLGAEEESRLLAHALAHARGTAVPDRLLDAAATVFAAVPPADDDVHARLAVLFPSSATDGGAWLRLLQAAGTFDRMAEGRLVPESGLTAWLSAFARQYNYVLAGGGGVMAQRKPEELFALLPRLAPGIRAEGSPVRLHESRYHHFCFDSDVVDACLAAGIPVEDPGPKVRLHLWHRGGRRDLAALAADPVLGGRLERAAHAPERVGFGQQRTGGTAISRLPDAPGVEPHVRSRIAGLIGRAADGPLGAAHQAVQELDGLLDAPTATALDGIGDDLSPLDLAAPLARTLRTGIPAELHWPALEEALGDPVLGDGPLKGATATWPVLTVFTRSGAVAVDHEGRRGACTFSLPEGAHQISVHFSGGDFLVGWAPPADGAHDSKASAPHRAFWASAPDAVFTPDRIHAMEPCRDWLEGAYGFQFEIEGGRHDGERLLRPGDRHGIGGEPRQMSDGSTVWSLRDGGPGAWGWAEVDPVTGERGPLSMPSFFEEVDLPDGWSWVDRALTLVRLPDGVPGSPLGSADGLSGFRVSQDTTARFRAPDRFVIEGVDGRRAEVPGGSAKDEPWAILRMPEGGADVVLFDQRGGVGPERTGPLAAYAAGGDGGDALLWQVWSLHDREVLSARGIHPELHDHLWFPPPAFWHFLMPADPASSRALRGADEEAARALIGAARTAPAGGEEAAVRDALARVLPGVTDPRVADGVVWAARWAAHILGIREDLSSRVDVVRSDARVSPPAPVPDAELFPALRGLLPLPSGAYSGSSAAHPALLTAIAADGALFRGEVDDEVRRLSPPVPPQDWSPLLGRIDAAALRFAVGVGADAERDALEALLRTWVEQPFAAPGRWRRGRASGKALAPLLAAGEAVATGTAPARDERRGYGRPAGAPLPEPGHPLDPEREYRFVQPDRAAPPEGAHGVEEVEIGRDDAERLRRLLSLVKDNGPVRVSADPEAVRVFIERTGVRRAVALLALDGLPRRAEFGTDYSPRFDEHKAMLRAAPYKANASVAAQADGAAASLGDEGRFRLLAAGVPDDPAELWRPGGTVAAAERMAAVWAEVLGTRAPVGEHAADQLQRDLGFSDRWAAELAAPRRFGSETHGLRCELMMDLFGFHPEVRTADEDGEFDRAGRSLRTTLFSTVPTLLSWALTERPVGDPAVVGVPRLYERLCARLDEPELLQRLDLVSFGGSGTDLAAVFGPDTHPVLPHPAPKEQRNDPVVYDGGLLLVEAGRTVQRPFLRPSVLADPEAVERTLKACEERGWREAALEIHRALVVRTGLGRMVERAASTPVPAGGYEADPSLSVPSLVAEVADELGSGPDAAALYLQLLALARPTDKNVRRWNGWTAARLKQAREELAALGAIVEEKRPRAGRTAFLPGPWTELKAPELPLETAKLDLYLARETRKEVTAPFGRLLPPIPLHELFTRAWRERRERTETMQS</sequence>
<name>A0ABT4U588_9ACTN</name>
<evidence type="ECO:0000256" key="1">
    <source>
        <dbReference type="SAM" id="MobiDB-lite"/>
    </source>
</evidence>
<gene>
    <name evidence="2" type="ORF">O4J56_15800</name>
</gene>
<feature type="region of interest" description="Disordered" evidence="1">
    <location>
        <begin position="82"/>
        <end position="107"/>
    </location>
</feature>
<protein>
    <recommendedName>
        <fullName evidence="4">DNA-binding protein</fullName>
    </recommendedName>
</protein>
<keyword evidence="3" id="KW-1185">Reference proteome</keyword>
<accession>A0ABT4U588</accession>
<reference evidence="2 3" key="1">
    <citation type="submission" date="2023-01" db="EMBL/GenBank/DDBJ databases">
        <title>Draft genome sequence of Nocardiopsis sp. RSe5-2 isolated from halophytes.</title>
        <authorList>
            <person name="Duangmal K."/>
            <person name="Chantavorakit T."/>
        </authorList>
    </citation>
    <scope>NUCLEOTIDE SEQUENCE [LARGE SCALE GENOMIC DNA]</scope>
    <source>
        <strain evidence="2 3">RSe5-2</strain>
    </source>
</reference>
<evidence type="ECO:0008006" key="4">
    <source>
        <dbReference type="Google" id="ProtNLM"/>
    </source>
</evidence>
<comment type="caution">
    <text evidence="2">The sequence shown here is derived from an EMBL/GenBank/DDBJ whole genome shotgun (WGS) entry which is preliminary data.</text>
</comment>
<evidence type="ECO:0000313" key="2">
    <source>
        <dbReference type="EMBL" id="MDA2812108.1"/>
    </source>
</evidence>
<evidence type="ECO:0000313" key="3">
    <source>
        <dbReference type="Proteomes" id="UP001527866"/>
    </source>
</evidence>
<dbReference type="EMBL" id="JAQFWQ010000042">
    <property type="protein sequence ID" value="MDA2812108.1"/>
    <property type="molecule type" value="Genomic_DNA"/>
</dbReference>
<dbReference type="RefSeq" id="WP_270686560.1">
    <property type="nucleotide sequence ID" value="NZ_JAQFWQ010000042.1"/>
</dbReference>
<feature type="region of interest" description="Disordered" evidence="1">
    <location>
        <begin position="1039"/>
        <end position="1068"/>
    </location>
</feature>
<dbReference type="Proteomes" id="UP001527866">
    <property type="component" value="Unassembled WGS sequence"/>
</dbReference>